<feature type="compositionally biased region" description="Basic residues" evidence="1">
    <location>
        <begin position="279"/>
        <end position="290"/>
    </location>
</feature>
<feature type="compositionally biased region" description="Low complexity" evidence="1">
    <location>
        <begin position="543"/>
        <end position="552"/>
    </location>
</feature>
<feature type="region of interest" description="Disordered" evidence="1">
    <location>
        <begin position="256"/>
        <end position="323"/>
    </location>
</feature>
<evidence type="ECO:0000313" key="2">
    <source>
        <dbReference type="EMBL" id="GJT38431.1"/>
    </source>
</evidence>
<evidence type="ECO:0000256" key="1">
    <source>
        <dbReference type="SAM" id="MobiDB-lite"/>
    </source>
</evidence>
<evidence type="ECO:0000313" key="3">
    <source>
        <dbReference type="Proteomes" id="UP001151760"/>
    </source>
</evidence>
<name>A0ABQ5DJG1_9ASTR</name>
<reference evidence="2" key="1">
    <citation type="journal article" date="2022" name="Int. J. Mol. Sci.">
        <title>Draft Genome of Tanacetum Coccineum: Genomic Comparison of Closely Related Tanacetum-Family Plants.</title>
        <authorList>
            <person name="Yamashiro T."/>
            <person name="Shiraishi A."/>
            <person name="Nakayama K."/>
            <person name="Satake H."/>
        </authorList>
    </citation>
    <scope>NUCLEOTIDE SEQUENCE</scope>
</reference>
<feature type="compositionally biased region" description="Polar residues" evidence="1">
    <location>
        <begin position="262"/>
        <end position="272"/>
    </location>
</feature>
<reference evidence="2" key="2">
    <citation type="submission" date="2022-01" db="EMBL/GenBank/DDBJ databases">
        <authorList>
            <person name="Yamashiro T."/>
            <person name="Shiraishi A."/>
            <person name="Satake H."/>
            <person name="Nakayama K."/>
        </authorList>
    </citation>
    <scope>NUCLEOTIDE SEQUENCE</scope>
</reference>
<feature type="compositionally biased region" description="Polar residues" evidence="1">
    <location>
        <begin position="298"/>
        <end position="317"/>
    </location>
</feature>
<dbReference type="EMBL" id="BQNB010015303">
    <property type="protein sequence ID" value="GJT38431.1"/>
    <property type="molecule type" value="Genomic_DNA"/>
</dbReference>
<keyword evidence="3" id="KW-1185">Reference proteome</keyword>
<comment type="caution">
    <text evidence="2">The sequence shown here is derived from an EMBL/GenBank/DDBJ whole genome shotgun (WGS) entry which is preliminary data.</text>
</comment>
<feature type="compositionally biased region" description="Basic and acidic residues" evidence="1">
    <location>
        <begin position="554"/>
        <end position="576"/>
    </location>
</feature>
<proteinExistence type="predicted"/>
<dbReference type="Proteomes" id="UP001151760">
    <property type="component" value="Unassembled WGS sequence"/>
</dbReference>
<feature type="region of interest" description="Disordered" evidence="1">
    <location>
        <begin position="542"/>
        <end position="576"/>
    </location>
</feature>
<sequence>MSTLTFSDTHNMVAFLEKPAESDGFHEIIDFLNANQIHYALTVNPTIYTPCIEQFWATAKIKTVNGERQIQALVDKKKVIITESSIRSDLHLEDAGGTDCLPTATIFEELARMGYEKPSQKLTFYKAFFSPQWKFLIHTITQCLSAKTTAWNEFSSTMASAIICLATNQKFNLSKYIFDAMVKHLEGGVKFLMYPRFVQVFINQQLGDMSHHKKIYVNPSHTKKIFANMKREGKDFSGRVTPLFATMMVQANQEEGVDSGIPTASQQTPITIQPSTSKPQKKQSRRKQKKTTAVPHPSDSTADVPNEESVPTHSNDPLLSGEDRLKLTDLMDMCTKLSERVLDLEHTKTAQAQEITNLKLRVKKLEKKAGLRTHKFKRLYKVGVTRRVEYSDDESLGAQEDASKQGRSRIEAIDRDAEVTLVETQRRNDENDDNLMFDTGVFDGDEIVVETEEPVINAATTTKSIPVSTDEIDLAQEITLAQALAAMKSAKPKEKDVVQESSENVSTATTMVSTATTIVVATPAITTPPQQRAKGIAFREPVESTVTTTVPSQKSKDKGKAIMIEPEKPLKKKDQIELDEELAREIEAEEQAELERIQKEREKPT</sequence>
<protein>
    <submittedName>
        <fullName evidence="2">Uncharacterized protein</fullName>
    </submittedName>
</protein>
<organism evidence="2 3">
    <name type="scientific">Tanacetum coccineum</name>
    <dbReference type="NCBI Taxonomy" id="301880"/>
    <lineage>
        <taxon>Eukaryota</taxon>
        <taxon>Viridiplantae</taxon>
        <taxon>Streptophyta</taxon>
        <taxon>Embryophyta</taxon>
        <taxon>Tracheophyta</taxon>
        <taxon>Spermatophyta</taxon>
        <taxon>Magnoliopsida</taxon>
        <taxon>eudicotyledons</taxon>
        <taxon>Gunneridae</taxon>
        <taxon>Pentapetalae</taxon>
        <taxon>asterids</taxon>
        <taxon>campanulids</taxon>
        <taxon>Asterales</taxon>
        <taxon>Asteraceae</taxon>
        <taxon>Asteroideae</taxon>
        <taxon>Anthemideae</taxon>
        <taxon>Anthemidinae</taxon>
        <taxon>Tanacetum</taxon>
    </lineage>
</organism>
<gene>
    <name evidence="2" type="ORF">Tco_0938296</name>
</gene>
<accession>A0ABQ5DJG1</accession>